<evidence type="ECO:0000313" key="3">
    <source>
        <dbReference type="Proteomes" id="UP000229095"/>
    </source>
</evidence>
<organism evidence="2 3">
    <name type="scientific">Bifidobacterium primatium</name>
    <dbReference type="NCBI Taxonomy" id="2045438"/>
    <lineage>
        <taxon>Bacteria</taxon>
        <taxon>Bacillati</taxon>
        <taxon>Actinomycetota</taxon>
        <taxon>Actinomycetes</taxon>
        <taxon>Bifidobacteriales</taxon>
        <taxon>Bifidobacteriaceae</taxon>
        <taxon>Bifidobacterium</taxon>
    </lineage>
</organism>
<reference evidence="2 3" key="1">
    <citation type="submission" date="2017-10" db="EMBL/GenBank/DDBJ databases">
        <title>Draft genome sequences of strains TRE 1, TRE 9, TRE H and TRI 7, isolated from tamarins, belonging to four potential novel Bifidobacterium species.</title>
        <authorList>
            <person name="Mattarelli P."/>
            <person name="Modesto M."/>
            <person name="Puglisi E."/>
            <person name="Morelli L."/>
            <person name="Spezio C."/>
            <person name="Bonetti A."/>
            <person name="Sandri C."/>
        </authorList>
    </citation>
    <scope>NUCLEOTIDE SEQUENCE [LARGE SCALE GENOMIC DNA]</scope>
    <source>
        <strain evidence="3">TRE1</strain>
    </source>
</reference>
<sequence length="86" mass="9220">MQSSINDIILWYGQLPDTARTLVTVVVGAIVAYVVFKIVVRLLSGLLAAAIAAALAFLLTTVPGNMLLSQAYDRIEQEVSNSSLIQ</sequence>
<keyword evidence="1" id="KW-0472">Membrane</keyword>
<keyword evidence="1" id="KW-1133">Transmembrane helix</keyword>
<evidence type="ECO:0000256" key="1">
    <source>
        <dbReference type="SAM" id="Phobius"/>
    </source>
</evidence>
<dbReference type="EMBL" id="PEBI01000004">
    <property type="protein sequence ID" value="PJM72709.1"/>
    <property type="molecule type" value="Genomic_DNA"/>
</dbReference>
<feature type="transmembrane region" description="Helical" evidence="1">
    <location>
        <begin position="46"/>
        <end position="68"/>
    </location>
</feature>
<accession>A0A2M9H7C3</accession>
<protein>
    <submittedName>
        <fullName evidence="2">Uncharacterized protein</fullName>
    </submittedName>
</protein>
<dbReference type="RefSeq" id="WP_100511495.1">
    <property type="nucleotide sequence ID" value="NZ_PEBI01000004.1"/>
</dbReference>
<keyword evidence="1" id="KW-0812">Transmembrane</keyword>
<proteinExistence type="predicted"/>
<dbReference type="Proteomes" id="UP000229095">
    <property type="component" value="Unassembled WGS sequence"/>
</dbReference>
<keyword evidence="3" id="KW-1185">Reference proteome</keyword>
<gene>
    <name evidence="2" type="ORF">CS006_09115</name>
</gene>
<feature type="transmembrane region" description="Helical" evidence="1">
    <location>
        <begin position="21"/>
        <end position="40"/>
    </location>
</feature>
<evidence type="ECO:0000313" key="2">
    <source>
        <dbReference type="EMBL" id="PJM72709.1"/>
    </source>
</evidence>
<name>A0A2M9H7C3_9BIFI</name>
<dbReference type="AlphaFoldDB" id="A0A2M9H7C3"/>
<comment type="caution">
    <text evidence="2">The sequence shown here is derived from an EMBL/GenBank/DDBJ whole genome shotgun (WGS) entry which is preliminary data.</text>
</comment>